<evidence type="ECO:0000313" key="3">
    <source>
        <dbReference type="Proteomes" id="UP000321389"/>
    </source>
</evidence>
<dbReference type="GO" id="GO:0015221">
    <property type="term" value="F:lipopolysaccharide transmembrane transporter activity"/>
    <property type="evidence" value="ECO:0007669"/>
    <property type="project" value="InterPro"/>
</dbReference>
<evidence type="ECO:0000313" key="2">
    <source>
        <dbReference type="EMBL" id="QDZ02177.2"/>
    </source>
</evidence>
<dbReference type="KEGG" id="niy:FQ775_18300"/>
<dbReference type="Gene3D" id="2.60.450.10">
    <property type="entry name" value="Lipopolysaccharide (LPS) transport protein A like domain"/>
    <property type="match status" value="1"/>
</dbReference>
<name>A0A5B8L2H8_9HYPH</name>
<accession>A0A5B8L2H8</accession>
<protein>
    <submittedName>
        <fullName evidence="2">LPS export ABC transporter periplasmic protein LptC</fullName>
    </submittedName>
</protein>
<evidence type="ECO:0000256" key="1">
    <source>
        <dbReference type="SAM" id="Phobius"/>
    </source>
</evidence>
<keyword evidence="1" id="KW-0472">Membrane</keyword>
<dbReference type="RefSeq" id="WP_167813072.1">
    <property type="nucleotide sequence ID" value="NZ_CP042301.2"/>
</dbReference>
<dbReference type="GO" id="GO:0005886">
    <property type="term" value="C:plasma membrane"/>
    <property type="evidence" value="ECO:0007669"/>
    <property type="project" value="InterPro"/>
</dbReference>
<reference evidence="2" key="1">
    <citation type="submission" date="2020-04" db="EMBL/GenBank/DDBJ databases">
        <title>Nitratireductor sp. nov. isolated from mangrove soil.</title>
        <authorList>
            <person name="Ye Y."/>
        </authorList>
    </citation>
    <scope>NUCLEOTIDE SEQUENCE</scope>
    <source>
        <strain evidence="2">SY7</strain>
    </source>
</reference>
<keyword evidence="1" id="KW-0812">Transmembrane</keyword>
<dbReference type="EMBL" id="CP042301">
    <property type="protein sequence ID" value="QDZ02177.2"/>
    <property type="molecule type" value="Genomic_DNA"/>
</dbReference>
<organism evidence="2 3">
    <name type="scientific">Nitratireductor mangrovi</name>
    <dbReference type="NCBI Taxonomy" id="2599600"/>
    <lineage>
        <taxon>Bacteria</taxon>
        <taxon>Pseudomonadati</taxon>
        <taxon>Pseudomonadota</taxon>
        <taxon>Alphaproteobacteria</taxon>
        <taxon>Hyphomicrobiales</taxon>
        <taxon>Phyllobacteriaceae</taxon>
        <taxon>Nitratireductor</taxon>
    </lineage>
</organism>
<sequence>MAQTSAEQSSVAAGGNASARRDEAAFLEAKRHSTRVRAVKLALPVIAAALAAGFFAYSYALSPTGLAIDVEATAIRDGKLVMANPKVSGYTDENLPYTMTAIRAIQDLSQSGLIELEEIDATFPVSGGNEATVRAATGKFDEAGNTLDITSPVTFKTSDGMTANLESAFINIDAGELSTEKPVDIVQTGSRITADSFQVLEKGKVFVFEKRVRVTIEPKQTSGEPGTAAGD</sequence>
<dbReference type="PROSITE" id="PS00018">
    <property type="entry name" value="EF_HAND_1"/>
    <property type="match status" value="1"/>
</dbReference>
<keyword evidence="1" id="KW-1133">Transmembrane helix</keyword>
<dbReference type="NCBIfam" id="TIGR04409">
    <property type="entry name" value="LptC_YrbK"/>
    <property type="match status" value="1"/>
</dbReference>
<dbReference type="Proteomes" id="UP000321389">
    <property type="component" value="Chromosome"/>
</dbReference>
<dbReference type="AlphaFoldDB" id="A0A5B8L2H8"/>
<keyword evidence="3" id="KW-1185">Reference proteome</keyword>
<feature type="transmembrane region" description="Helical" evidence="1">
    <location>
        <begin position="41"/>
        <end position="60"/>
    </location>
</feature>
<dbReference type="InterPro" id="IPR010664">
    <property type="entry name" value="LipoPS_assembly_LptC-rel"/>
</dbReference>
<dbReference type="InterPro" id="IPR026265">
    <property type="entry name" value="LptC"/>
</dbReference>
<dbReference type="InterPro" id="IPR018247">
    <property type="entry name" value="EF_Hand_1_Ca_BS"/>
</dbReference>
<gene>
    <name evidence="2" type="primary">lptC</name>
    <name evidence="2" type="ORF">FQ775_18300</name>
</gene>
<proteinExistence type="predicted"/>
<dbReference type="Pfam" id="PF06835">
    <property type="entry name" value="LptC"/>
    <property type="match status" value="1"/>
</dbReference>